<dbReference type="EMBL" id="BARU01011883">
    <property type="protein sequence ID" value="GAH34346.1"/>
    <property type="molecule type" value="Genomic_DNA"/>
</dbReference>
<reference evidence="2" key="1">
    <citation type="journal article" date="2014" name="Front. Microbiol.">
        <title>High frequency of phylogenetically diverse reductive dehalogenase-homologous genes in deep subseafloor sedimentary metagenomes.</title>
        <authorList>
            <person name="Kawai M."/>
            <person name="Futagami T."/>
            <person name="Toyoda A."/>
            <person name="Takaki Y."/>
            <person name="Nishi S."/>
            <person name="Hori S."/>
            <person name="Arai W."/>
            <person name="Tsubouchi T."/>
            <person name="Morono Y."/>
            <person name="Uchiyama I."/>
            <person name="Ito T."/>
            <person name="Fujiyama A."/>
            <person name="Inagaki F."/>
            <person name="Takami H."/>
        </authorList>
    </citation>
    <scope>NUCLEOTIDE SEQUENCE</scope>
    <source>
        <strain evidence="2">Expedition CK06-06</strain>
    </source>
</reference>
<accession>X1ELV9</accession>
<dbReference type="Gene3D" id="2.160.20.10">
    <property type="entry name" value="Single-stranded right-handed beta-helix, Pectin lyase-like"/>
    <property type="match status" value="1"/>
</dbReference>
<proteinExistence type="predicted"/>
<evidence type="ECO:0000313" key="2">
    <source>
        <dbReference type="EMBL" id="GAH34346.1"/>
    </source>
</evidence>
<feature type="domain" description="Right handed beta helix" evidence="1">
    <location>
        <begin position="80"/>
        <end position="220"/>
    </location>
</feature>
<dbReference type="InterPro" id="IPR006626">
    <property type="entry name" value="PbH1"/>
</dbReference>
<dbReference type="SUPFAM" id="SSF51126">
    <property type="entry name" value="Pectin lyase-like"/>
    <property type="match status" value="1"/>
</dbReference>
<dbReference type="InterPro" id="IPR039448">
    <property type="entry name" value="Beta_helix"/>
</dbReference>
<protein>
    <recommendedName>
        <fullName evidence="1">Right handed beta helix domain-containing protein</fullName>
    </recommendedName>
</protein>
<dbReference type="SMART" id="SM00710">
    <property type="entry name" value="PbH1"/>
    <property type="match status" value="4"/>
</dbReference>
<dbReference type="AlphaFoldDB" id="X1ELV9"/>
<gene>
    <name evidence="2" type="ORF">S03H2_22153</name>
</gene>
<evidence type="ECO:0000259" key="1">
    <source>
        <dbReference type="Pfam" id="PF13229"/>
    </source>
</evidence>
<comment type="caution">
    <text evidence="2">The sequence shown here is derived from an EMBL/GenBank/DDBJ whole genome shotgun (WGS) entry which is preliminary data.</text>
</comment>
<name>X1ELV9_9ZZZZ</name>
<dbReference type="InterPro" id="IPR011050">
    <property type="entry name" value="Pectin_lyase_fold/virulence"/>
</dbReference>
<dbReference type="Pfam" id="PF13229">
    <property type="entry name" value="Beta_helix"/>
    <property type="match status" value="1"/>
</dbReference>
<organism evidence="2">
    <name type="scientific">marine sediment metagenome</name>
    <dbReference type="NCBI Taxonomy" id="412755"/>
    <lineage>
        <taxon>unclassified sequences</taxon>
        <taxon>metagenomes</taxon>
        <taxon>ecological metagenomes</taxon>
    </lineage>
</organism>
<dbReference type="InterPro" id="IPR012334">
    <property type="entry name" value="Pectin_lyas_fold"/>
</dbReference>
<sequence length="220" mass="23808">MTIGPILFSVAMNSGESHGKISTLNTSASTEISTTVIIDDLPGSPTNWTWAKDQGYCTGLGTQSNPYIIADKFFNTSSTTWNCLSIIHSRAHFIVKDCEFKGHSQFAGIQLFNTTNGVITENMMHPLTGALVWLSNASYNVIQNNNASGGYFSGVVIEGATEGPGGYARMNTVTDNLITHNGDAGIKFVNWFVTHNVVSDNFIFNNTIGIEMYTSANNNT</sequence>
<feature type="non-terminal residue" evidence="2">
    <location>
        <position position="220"/>
    </location>
</feature>